<dbReference type="KEGG" id="tsh:Tsac_2823"/>
<accession>I3WC19</accession>
<dbReference type="BioCyc" id="TSAC1094508:GLMA-2869-MONOMER"/>
<proteinExistence type="predicted"/>
<dbReference type="Proteomes" id="UP000006178">
    <property type="component" value="Plasmid pMU3262"/>
</dbReference>
<organism evidence="1 2">
    <name type="scientific">Thermoanaerobacterium saccharolyticum (strain DSM 8691 / JW/SL-YS485)</name>
    <dbReference type="NCBI Taxonomy" id="1094508"/>
    <lineage>
        <taxon>Bacteria</taxon>
        <taxon>Bacillati</taxon>
        <taxon>Bacillota</taxon>
        <taxon>Clostridia</taxon>
        <taxon>Thermoanaerobacterales</taxon>
        <taxon>Thermoanaerobacteraceae</taxon>
        <taxon>Thermoanaerobacterium</taxon>
    </lineage>
</organism>
<reference evidence="1 2" key="1">
    <citation type="journal article" date="2014" name="Appl. Environ. Microbiol.">
        <title>Profile of Secreted Hydrolases, Associated Proteins, and SlpA in Thermoanaerobacterium saccharolyticum during the Degradation of Hemicellulose.</title>
        <authorList>
            <person name="Currie D.H."/>
            <person name="Guss A.M."/>
            <person name="Herring C.D."/>
            <person name="Giannone R.J."/>
            <person name="Johnson C.M."/>
            <person name="Lankford P.K."/>
            <person name="Brown S.D."/>
            <person name="Hettich R.L."/>
            <person name="Lynd L.R."/>
        </authorList>
    </citation>
    <scope>NUCLEOTIDE SEQUENCE [LARGE SCALE GENOMIC DNA]</scope>
    <source>
        <strain evidence="2">DSM 8691 / JW/SL-YS485</strain>
    </source>
</reference>
<evidence type="ECO:0000313" key="2">
    <source>
        <dbReference type="Proteomes" id="UP000006178"/>
    </source>
</evidence>
<sequence>MDKISRQMINNLISNKEIDRNDICTYFVLLHFAHEINGAIIIDRTSKYTLFLRIIRSLPHFNMASLYRSFTRLEKLEFLSFRKNTVFLNDNDLIDAFYKEKTKGYIVVPDFVLSESFYNKSLAAKKLSLKLLSMLNNDTRKAVKLDPSSLQELLRKNTVQKVRNVFEEISDLFSIEHNTISDMFEIKLDSNVMNMKLEMRQVSNQSIFKRVCKTVKSTLNAFRYNYTLELLEMLVEACRTFKKKEIRNKLIKYISLDSNTEIKNLDAYFQSF</sequence>
<dbReference type="PATRIC" id="fig|1094508.3.peg.2850"/>
<evidence type="ECO:0000313" key="1">
    <source>
        <dbReference type="EMBL" id="AFK94370.1"/>
    </source>
</evidence>
<dbReference type="AlphaFoldDB" id="I3WC19"/>
<name>I3WC19_THESW</name>
<gene>
    <name evidence="1" type="ordered locus">Tsac_2823</name>
</gene>
<dbReference type="RefSeq" id="WP_014759641.1">
    <property type="nucleotide sequence ID" value="NC_017998.1"/>
</dbReference>
<dbReference type="EMBL" id="CP003185">
    <property type="protein sequence ID" value="AFK94370.1"/>
    <property type="molecule type" value="Genomic_DNA"/>
</dbReference>
<keyword evidence="1" id="KW-0614">Plasmid</keyword>
<geneLocation type="plasmid" evidence="1 2">
    <name>pMU3262</name>
</geneLocation>
<keyword evidence="2" id="KW-1185">Reference proteome</keyword>
<protein>
    <submittedName>
        <fullName evidence="1">Uncharacterized protein</fullName>
    </submittedName>
</protein>